<dbReference type="SMART" id="SM00859">
    <property type="entry name" value="Semialdhyde_dh"/>
    <property type="match status" value="1"/>
</dbReference>
<comment type="caution">
    <text evidence="8">The sequence shown here is derived from an EMBL/GenBank/DDBJ whole genome shotgun (WGS) entry which is preliminary data.</text>
</comment>
<dbReference type="InterPro" id="IPR000706">
    <property type="entry name" value="AGPR_type-1"/>
</dbReference>
<dbReference type="GO" id="GO:0006526">
    <property type="term" value="P:L-arginine biosynthetic process"/>
    <property type="evidence" value="ECO:0007669"/>
    <property type="project" value="UniProtKB-UniRule"/>
</dbReference>
<keyword evidence="5" id="KW-0963">Cytoplasm</keyword>
<dbReference type="Gene3D" id="3.40.50.720">
    <property type="entry name" value="NAD(P)-binding Rossmann-like Domain"/>
    <property type="match status" value="1"/>
</dbReference>
<keyword evidence="3 5" id="KW-0521">NADP</keyword>
<accession>A0A6B1DWI8</accession>
<dbReference type="HAMAP" id="MF_00150">
    <property type="entry name" value="ArgC_type1"/>
    <property type="match status" value="1"/>
</dbReference>
<evidence type="ECO:0000256" key="5">
    <source>
        <dbReference type="HAMAP-Rule" id="MF_00150"/>
    </source>
</evidence>
<evidence type="ECO:0000256" key="6">
    <source>
        <dbReference type="PROSITE-ProRule" id="PRU10010"/>
    </source>
</evidence>
<dbReference type="PANTHER" id="PTHR32338">
    <property type="entry name" value="N-ACETYL-GAMMA-GLUTAMYL-PHOSPHATE REDUCTASE, CHLOROPLASTIC-RELATED-RELATED"/>
    <property type="match status" value="1"/>
</dbReference>
<dbReference type="EMBL" id="VXPY01000104">
    <property type="protein sequence ID" value="MYD91608.1"/>
    <property type="molecule type" value="Genomic_DNA"/>
</dbReference>
<dbReference type="NCBIfam" id="TIGR01850">
    <property type="entry name" value="argC"/>
    <property type="match status" value="1"/>
</dbReference>
<feature type="active site" evidence="5 6">
    <location>
        <position position="148"/>
    </location>
</feature>
<comment type="pathway">
    <text evidence="5">Amino-acid biosynthesis; L-arginine biosynthesis; N(2)-acetyl-L-ornithine from L-glutamate: step 3/4.</text>
</comment>
<dbReference type="InterPro" id="IPR058924">
    <property type="entry name" value="AGPR_dimerisation_dom"/>
</dbReference>
<reference evidence="8" key="1">
    <citation type="submission" date="2019-09" db="EMBL/GenBank/DDBJ databases">
        <title>Characterisation of the sponge microbiome using genome-centric metagenomics.</title>
        <authorList>
            <person name="Engelberts J.P."/>
            <person name="Robbins S.J."/>
            <person name="De Goeij J.M."/>
            <person name="Aranda M."/>
            <person name="Bell S.C."/>
            <person name="Webster N.S."/>
        </authorList>
    </citation>
    <scope>NUCLEOTIDE SEQUENCE</scope>
    <source>
        <strain evidence="8">SB0662_bin_9</strain>
    </source>
</reference>
<dbReference type="InterPro" id="IPR050085">
    <property type="entry name" value="AGPR"/>
</dbReference>
<dbReference type="InterPro" id="IPR023013">
    <property type="entry name" value="AGPR_AS"/>
</dbReference>
<dbReference type="Gene3D" id="3.30.360.10">
    <property type="entry name" value="Dihydrodipicolinate Reductase, domain 2"/>
    <property type="match status" value="1"/>
</dbReference>
<dbReference type="SUPFAM" id="SSF55347">
    <property type="entry name" value="Glyceraldehyde-3-phosphate dehydrogenase-like, C-terminal domain"/>
    <property type="match status" value="1"/>
</dbReference>
<evidence type="ECO:0000256" key="3">
    <source>
        <dbReference type="ARBA" id="ARBA00022857"/>
    </source>
</evidence>
<sequence length="344" mass="36991">MIRAGIAGATGYTGLELVRLLDRHPNTEVVWLTSENSAGRLYSDVVHGPWPIELIPLADALGRTDEVDVVFLALPHAQSVEPVRAFHAAGATVVDLSADYRLTNTDVYARWYGIEHAAPDLVNQAVYGLCEAYREQIRGATLIANPGCYPTSVNLALLPLARAGWLPPRVIVDSMSGVSGAGRTPKLPYHYVEANENLTPYNVGRRHRHLAEMEQVLGEAAGRFPPSHITFVPHLTPLSQGILSTIHVSLEPGCTEVAVRAQLEACWGGEPFVQLLPPGAFASVRHTSHTNRCAISVTAVEPDDPDCTDLVIVSSIDNLIKGASGQAVQNMNIALDLPETAGLL</sequence>
<gene>
    <name evidence="5" type="primary">argC</name>
    <name evidence="8" type="ORF">F4Y08_14970</name>
</gene>
<evidence type="ECO:0000256" key="4">
    <source>
        <dbReference type="ARBA" id="ARBA00023002"/>
    </source>
</evidence>
<dbReference type="CDD" id="cd23934">
    <property type="entry name" value="AGPR_1_C"/>
    <property type="match status" value="1"/>
</dbReference>
<organism evidence="8">
    <name type="scientific">Caldilineaceae bacterium SB0662_bin_9</name>
    <dbReference type="NCBI Taxonomy" id="2605258"/>
    <lineage>
        <taxon>Bacteria</taxon>
        <taxon>Bacillati</taxon>
        <taxon>Chloroflexota</taxon>
        <taxon>Caldilineae</taxon>
        <taxon>Caldilineales</taxon>
        <taxon>Caldilineaceae</taxon>
    </lineage>
</organism>
<evidence type="ECO:0000256" key="1">
    <source>
        <dbReference type="ARBA" id="ARBA00022571"/>
    </source>
</evidence>
<dbReference type="PANTHER" id="PTHR32338:SF10">
    <property type="entry name" value="N-ACETYL-GAMMA-GLUTAMYL-PHOSPHATE REDUCTASE, CHLOROPLASTIC-RELATED"/>
    <property type="match status" value="1"/>
</dbReference>
<dbReference type="UniPathway" id="UPA00068">
    <property type="reaction ID" value="UER00108"/>
</dbReference>
<evidence type="ECO:0000313" key="8">
    <source>
        <dbReference type="EMBL" id="MYD91608.1"/>
    </source>
</evidence>
<feature type="domain" description="Semialdehyde dehydrogenase NAD-binding" evidence="7">
    <location>
        <begin position="3"/>
        <end position="140"/>
    </location>
</feature>
<evidence type="ECO:0000259" key="7">
    <source>
        <dbReference type="SMART" id="SM00859"/>
    </source>
</evidence>
<dbReference type="PROSITE" id="PS01224">
    <property type="entry name" value="ARGC"/>
    <property type="match status" value="1"/>
</dbReference>
<dbReference type="GO" id="GO:0005737">
    <property type="term" value="C:cytoplasm"/>
    <property type="evidence" value="ECO:0007669"/>
    <property type="project" value="UniProtKB-SubCell"/>
</dbReference>
<dbReference type="Pfam" id="PF01118">
    <property type="entry name" value="Semialdhyde_dh"/>
    <property type="match status" value="1"/>
</dbReference>
<dbReference type="AlphaFoldDB" id="A0A6B1DWI8"/>
<comment type="similarity">
    <text evidence="5">Belongs to the NAGSA dehydrogenase family. Type 1 subfamily.</text>
</comment>
<proteinExistence type="inferred from homology"/>
<dbReference type="EC" id="1.2.1.38" evidence="5"/>
<dbReference type="GO" id="GO:0003942">
    <property type="term" value="F:N-acetyl-gamma-glutamyl-phosphate reductase activity"/>
    <property type="evidence" value="ECO:0007669"/>
    <property type="project" value="UniProtKB-UniRule"/>
</dbReference>
<dbReference type="CDD" id="cd17895">
    <property type="entry name" value="AGPR_1_N"/>
    <property type="match status" value="1"/>
</dbReference>
<dbReference type="GO" id="GO:0051287">
    <property type="term" value="F:NAD binding"/>
    <property type="evidence" value="ECO:0007669"/>
    <property type="project" value="InterPro"/>
</dbReference>
<dbReference type="InterPro" id="IPR000534">
    <property type="entry name" value="Semialdehyde_DH_NAD-bd"/>
</dbReference>
<keyword evidence="2 5" id="KW-0028">Amino-acid biosynthesis</keyword>
<comment type="catalytic activity">
    <reaction evidence="5">
        <text>N-acetyl-L-glutamate 5-semialdehyde + phosphate + NADP(+) = N-acetyl-L-glutamyl 5-phosphate + NADPH + H(+)</text>
        <dbReference type="Rhea" id="RHEA:21588"/>
        <dbReference type="ChEBI" id="CHEBI:15378"/>
        <dbReference type="ChEBI" id="CHEBI:29123"/>
        <dbReference type="ChEBI" id="CHEBI:43474"/>
        <dbReference type="ChEBI" id="CHEBI:57783"/>
        <dbReference type="ChEBI" id="CHEBI:57936"/>
        <dbReference type="ChEBI" id="CHEBI:58349"/>
        <dbReference type="EC" id="1.2.1.38"/>
    </reaction>
</comment>
<dbReference type="InterPro" id="IPR036291">
    <property type="entry name" value="NAD(P)-bd_dom_sf"/>
</dbReference>
<comment type="subcellular location">
    <subcellularLocation>
        <location evidence="5">Cytoplasm</location>
    </subcellularLocation>
</comment>
<keyword evidence="4 5" id="KW-0560">Oxidoreductase</keyword>
<dbReference type="GO" id="GO:0070401">
    <property type="term" value="F:NADP+ binding"/>
    <property type="evidence" value="ECO:0007669"/>
    <property type="project" value="InterPro"/>
</dbReference>
<keyword evidence="1 5" id="KW-0055">Arginine biosynthesis</keyword>
<evidence type="ECO:0000256" key="2">
    <source>
        <dbReference type="ARBA" id="ARBA00022605"/>
    </source>
</evidence>
<protein>
    <recommendedName>
        <fullName evidence="5">N-acetyl-gamma-glutamyl-phosphate reductase</fullName>
        <shortName evidence="5">AGPR</shortName>
        <ecNumber evidence="5">1.2.1.38</ecNumber>
    </recommendedName>
    <alternativeName>
        <fullName evidence="5">N-acetyl-glutamate semialdehyde dehydrogenase</fullName>
        <shortName evidence="5">NAGSA dehydrogenase</shortName>
    </alternativeName>
</protein>
<dbReference type="SUPFAM" id="SSF51735">
    <property type="entry name" value="NAD(P)-binding Rossmann-fold domains"/>
    <property type="match status" value="1"/>
</dbReference>
<dbReference type="Pfam" id="PF22698">
    <property type="entry name" value="Semialdhyde_dhC_1"/>
    <property type="match status" value="1"/>
</dbReference>
<name>A0A6B1DWI8_9CHLR</name>
<comment type="function">
    <text evidence="5">Catalyzes the NADPH-dependent reduction of N-acetyl-5-glutamyl phosphate to yield N-acetyl-L-glutamate 5-semialdehyde.</text>
</comment>